<gene>
    <name evidence="2" type="ORF">BAU18_001385</name>
</gene>
<comment type="caution">
    <text evidence="2">The sequence shown here is derived from an EMBL/GenBank/DDBJ whole genome shotgun (WGS) entry which is preliminary data.</text>
</comment>
<name>A0ABV0F428_9ENTE</name>
<organism evidence="2 3">
    <name type="scientific">Enterococcus diestrammenae</name>
    <dbReference type="NCBI Taxonomy" id="1155073"/>
    <lineage>
        <taxon>Bacteria</taxon>
        <taxon>Bacillati</taxon>
        <taxon>Bacillota</taxon>
        <taxon>Bacilli</taxon>
        <taxon>Lactobacillales</taxon>
        <taxon>Enterococcaceae</taxon>
        <taxon>Enterococcus</taxon>
    </lineage>
</organism>
<keyword evidence="3" id="KW-1185">Reference proteome</keyword>
<feature type="region of interest" description="Disordered" evidence="1">
    <location>
        <begin position="206"/>
        <end position="267"/>
    </location>
</feature>
<protein>
    <submittedName>
        <fullName evidence="2">Uncharacterized protein</fullName>
    </submittedName>
</protein>
<feature type="compositionally biased region" description="Basic and acidic residues" evidence="1">
    <location>
        <begin position="233"/>
        <end position="242"/>
    </location>
</feature>
<feature type="compositionally biased region" description="Basic and acidic residues" evidence="1">
    <location>
        <begin position="206"/>
        <end position="220"/>
    </location>
</feature>
<reference evidence="3" key="1">
    <citation type="submission" date="2016-06" db="EMBL/GenBank/DDBJ databases">
        <title>Four novel species of enterococci isolated from chicken manure.</title>
        <authorList>
            <person name="Van Tyne D."/>
        </authorList>
    </citation>
    <scope>NUCLEOTIDE SEQUENCE [LARGE SCALE GENOMIC DNA]</scope>
    <source>
        <strain evidence="3">JM9A</strain>
    </source>
</reference>
<dbReference type="RefSeq" id="WP_161868511.1">
    <property type="nucleotide sequence ID" value="NZ_MAEI02000001.1"/>
</dbReference>
<evidence type="ECO:0000313" key="2">
    <source>
        <dbReference type="EMBL" id="MEO1781797.1"/>
    </source>
</evidence>
<feature type="region of interest" description="Disordered" evidence="1">
    <location>
        <begin position="48"/>
        <end position="83"/>
    </location>
</feature>
<evidence type="ECO:0000313" key="3">
    <source>
        <dbReference type="Proteomes" id="UP001429357"/>
    </source>
</evidence>
<reference evidence="2 3" key="2">
    <citation type="submission" date="2024-02" db="EMBL/GenBank/DDBJ databases">
        <title>The Genome Sequence of Enterococcus diestrammenae JM9A.</title>
        <authorList>
            <person name="Earl A."/>
            <person name="Manson A."/>
            <person name="Gilmore M."/>
            <person name="Sanders J."/>
            <person name="Shea T."/>
            <person name="Howe W."/>
            <person name="Livny J."/>
            <person name="Cuomo C."/>
            <person name="Neafsey D."/>
            <person name="Birren B."/>
        </authorList>
    </citation>
    <scope>NUCLEOTIDE SEQUENCE [LARGE SCALE GENOMIC DNA]</scope>
    <source>
        <strain evidence="2 3">JM9A</strain>
    </source>
</reference>
<accession>A0ABV0F428</accession>
<proteinExistence type="predicted"/>
<evidence type="ECO:0000256" key="1">
    <source>
        <dbReference type="SAM" id="MobiDB-lite"/>
    </source>
</evidence>
<feature type="compositionally biased region" description="Basic and acidic residues" evidence="1">
    <location>
        <begin position="65"/>
        <end position="82"/>
    </location>
</feature>
<dbReference type="EMBL" id="MAEI02000001">
    <property type="protein sequence ID" value="MEO1781797.1"/>
    <property type="molecule type" value="Genomic_DNA"/>
</dbReference>
<dbReference type="Proteomes" id="UP001429357">
    <property type="component" value="Unassembled WGS sequence"/>
</dbReference>
<feature type="region of interest" description="Disordered" evidence="1">
    <location>
        <begin position="115"/>
        <end position="145"/>
    </location>
</feature>
<sequence>MSNYSDIKRKHYRFPAYQDDEGVKIQRGAKRNLFAKDRSWLLTDEAALSQRESRDESPSSSFVSRKSETDRSLRRSRKETLEKQGLTISQKEELKKHRENLPDYSKKTAVETDAVGRTSLFGKEPRKSSLHNTATGRQEATAEDSVKRQYSGRSYFVPKYIPASVIPDKKAGEISQAEVMAAMAKAEDSYLTFDTEVAAYQEKKAQEPSVRKFPAEEHKAVNSTVDNQPKESGLSEKGHSVLDRGLQGLIEEASETDKNGYFNRNRH</sequence>